<proteinExistence type="predicted"/>
<name>A0ABR9MF46_9ACTN</name>
<gene>
    <name evidence="2" type="ORF">H4W80_009785</name>
</gene>
<dbReference type="RefSeq" id="WP_192791219.1">
    <property type="nucleotide sequence ID" value="NZ_JADBEK010000001.1"/>
</dbReference>
<evidence type="ECO:0000313" key="3">
    <source>
        <dbReference type="Proteomes" id="UP000633509"/>
    </source>
</evidence>
<sequence length="57" mass="6017">MGRILLIIAAVVAALVLLGPLVGFALTLLKWGLIIGAVAFGVMLVSKWAQRKSAQRT</sequence>
<organism evidence="2 3">
    <name type="scientific">Nonomuraea angiospora</name>
    <dbReference type="NCBI Taxonomy" id="46172"/>
    <lineage>
        <taxon>Bacteria</taxon>
        <taxon>Bacillati</taxon>
        <taxon>Actinomycetota</taxon>
        <taxon>Actinomycetes</taxon>
        <taxon>Streptosporangiales</taxon>
        <taxon>Streptosporangiaceae</taxon>
        <taxon>Nonomuraea</taxon>
    </lineage>
</organism>
<accession>A0ABR9MF46</accession>
<keyword evidence="1" id="KW-0812">Transmembrane</keyword>
<reference evidence="2 3" key="1">
    <citation type="submission" date="2020-10" db="EMBL/GenBank/DDBJ databases">
        <title>Sequencing the genomes of 1000 actinobacteria strains.</title>
        <authorList>
            <person name="Klenk H.-P."/>
        </authorList>
    </citation>
    <scope>NUCLEOTIDE SEQUENCE [LARGE SCALE GENOMIC DNA]</scope>
    <source>
        <strain evidence="2 3">DSM 43173</strain>
    </source>
</reference>
<evidence type="ECO:0000313" key="2">
    <source>
        <dbReference type="EMBL" id="MBE1591527.1"/>
    </source>
</evidence>
<feature type="transmembrane region" description="Helical" evidence="1">
    <location>
        <begin position="28"/>
        <end position="46"/>
    </location>
</feature>
<evidence type="ECO:0000256" key="1">
    <source>
        <dbReference type="SAM" id="Phobius"/>
    </source>
</evidence>
<keyword evidence="1" id="KW-1133">Transmembrane helix</keyword>
<dbReference type="EMBL" id="JADBEK010000001">
    <property type="protein sequence ID" value="MBE1591527.1"/>
    <property type="molecule type" value="Genomic_DNA"/>
</dbReference>
<comment type="caution">
    <text evidence="2">The sequence shown here is derived from an EMBL/GenBank/DDBJ whole genome shotgun (WGS) entry which is preliminary data.</text>
</comment>
<dbReference type="Proteomes" id="UP000633509">
    <property type="component" value="Unassembled WGS sequence"/>
</dbReference>
<keyword evidence="3" id="KW-1185">Reference proteome</keyword>
<protein>
    <submittedName>
        <fullName evidence="2">Membrane protein</fullName>
    </submittedName>
</protein>
<keyword evidence="1" id="KW-0472">Membrane</keyword>